<dbReference type="InterPro" id="IPR005311">
    <property type="entry name" value="PBP_dimer"/>
</dbReference>
<accession>A0A2M7AW05</accession>
<proteinExistence type="predicted"/>
<evidence type="ECO:0000256" key="6">
    <source>
        <dbReference type="ARBA" id="ARBA00022692"/>
    </source>
</evidence>
<keyword evidence="11 13" id="KW-0472">Membrane</keyword>
<dbReference type="InterPro" id="IPR036138">
    <property type="entry name" value="PBP_dimer_sf"/>
</dbReference>
<keyword evidence="7" id="KW-0378">Hydrolase</keyword>
<evidence type="ECO:0000313" key="17">
    <source>
        <dbReference type="Proteomes" id="UP000228775"/>
    </source>
</evidence>
<evidence type="ECO:0000256" key="2">
    <source>
        <dbReference type="ARBA" id="ARBA00004236"/>
    </source>
</evidence>
<dbReference type="InterPro" id="IPR050515">
    <property type="entry name" value="Beta-lactam/transpept"/>
</dbReference>
<dbReference type="GO" id="GO:0071972">
    <property type="term" value="F:peptidoglycan L,D-transpeptidase activity"/>
    <property type="evidence" value="ECO:0007669"/>
    <property type="project" value="TreeGrafter"/>
</dbReference>
<keyword evidence="6 13" id="KW-0812">Transmembrane</keyword>
<evidence type="ECO:0000256" key="5">
    <source>
        <dbReference type="ARBA" id="ARBA00022670"/>
    </source>
</evidence>
<dbReference type="GO" id="GO:0008658">
    <property type="term" value="F:penicillin binding"/>
    <property type="evidence" value="ECO:0007669"/>
    <property type="project" value="InterPro"/>
</dbReference>
<comment type="caution">
    <text evidence="16">The sequence shown here is derived from an EMBL/GenBank/DDBJ whole genome shotgun (WGS) entry which is preliminary data.</text>
</comment>
<dbReference type="GO" id="GO:0009252">
    <property type="term" value="P:peptidoglycan biosynthetic process"/>
    <property type="evidence" value="ECO:0007669"/>
    <property type="project" value="UniProtKB-KW"/>
</dbReference>
<keyword evidence="12" id="KW-0961">Cell wall biogenesis/degradation</keyword>
<dbReference type="Proteomes" id="UP000228775">
    <property type="component" value="Unassembled WGS sequence"/>
</dbReference>
<dbReference type="AlphaFoldDB" id="A0A2M7AW05"/>
<evidence type="ECO:0000256" key="10">
    <source>
        <dbReference type="ARBA" id="ARBA00022989"/>
    </source>
</evidence>
<comment type="subcellular location">
    <subcellularLocation>
        <location evidence="2">Cell membrane</location>
    </subcellularLocation>
    <subcellularLocation>
        <location evidence="1">Membrane</location>
        <topology evidence="1">Single-pass membrane protein</topology>
    </subcellularLocation>
</comment>
<dbReference type="EMBL" id="PEVY01000096">
    <property type="protein sequence ID" value="PIU74733.1"/>
    <property type="molecule type" value="Genomic_DNA"/>
</dbReference>
<dbReference type="GO" id="GO:0006508">
    <property type="term" value="P:proteolysis"/>
    <property type="evidence" value="ECO:0007669"/>
    <property type="project" value="UniProtKB-KW"/>
</dbReference>
<dbReference type="SUPFAM" id="SSF56601">
    <property type="entry name" value="beta-lactamase/transpeptidase-like"/>
    <property type="match status" value="1"/>
</dbReference>
<evidence type="ECO:0000256" key="12">
    <source>
        <dbReference type="ARBA" id="ARBA00023316"/>
    </source>
</evidence>
<evidence type="ECO:0000256" key="4">
    <source>
        <dbReference type="ARBA" id="ARBA00022519"/>
    </source>
</evidence>
<keyword evidence="10 13" id="KW-1133">Transmembrane helix</keyword>
<evidence type="ECO:0000256" key="9">
    <source>
        <dbReference type="ARBA" id="ARBA00022984"/>
    </source>
</evidence>
<dbReference type="Gene3D" id="3.90.1310.10">
    <property type="entry name" value="Penicillin-binding protein 2a (Domain 2)"/>
    <property type="match status" value="1"/>
</dbReference>
<evidence type="ECO:0000259" key="15">
    <source>
        <dbReference type="Pfam" id="PF03717"/>
    </source>
</evidence>
<dbReference type="NCBIfam" id="TIGR03423">
    <property type="entry name" value="pbp2_mrdA"/>
    <property type="match status" value="1"/>
</dbReference>
<dbReference type="GO" id="GO:0009002">
    <property type="term" value="F:serine-type D-Ala-D-Ala carboxypeptidase activity"/>
    <property type="evidence" value="ECO:0007669"/>
    <property type="project" value="InterPro"/>
</dbReference>
<name>A0A2M7AW05_9BACT</name>
<evidence type="ECO:0000256" key="8">
    <source>
        <dbReference type="ARBA" id="ARBA00022960"/>
    </source>
</evidence>
<feature type="domain" description="Penicillin-binding protein dimerisation" evidence="15">
    <location>
        <begin position="90"/>
        <end position="268"/>
    </location>
</feature>
<evidence type="ECO:0000256" key="7">
    <source>
        <dbReference type="ARBA" id="ARBA00022801"/>
    </source>
</evidence>
<dbReference type="InterPro" id="IPR017790">
    <property type="entry name" value="Penicillin-binding_protein_2"/>
</dbReference>
<dbReference type="InterPro" id="IPR001460">
    <property type="entry name" value="PCN-bd_Tpept"/>
</dbReference>
<keyword evidence="3" id="KW-1003">Cell membrane</keyword>
<feature type="domain" description="Penicillin-binding protein transpeptidase" evidence="14">
    <location>
        <begin position="309"/>
        <end position="641"/>
    </location>
</feature>
<organism evidence="16 17">
    <name type="scientific">Candidatus Portnoybacteria bacterium CG06_land_8_20_14_3_00_39_12</name>
    <dbReference type="NCBI Taxonomy" id="1974809"/>
    <lineage>
        <taxon>Bacteria</taxon>
        <taxon>Candidatus Portnoyibacteriota</taxon>
    </lineage>
</organism>
<dbReference type="GO" id="GO:0005886">
    <property type="term" value="C:plasma membrane"/>
    <property type="evidence" value="ECO:0007669"/>
    <property type="project" value="UniProtKB-SubCell"/>
</dbReference>
<sequence length="648" mass="72426">MLSFFYKKKQKQLLGSLDQEINPEDILLDGQSHNYAKIELPVKQAHFLIFYILISVTLLFFISVLCYYQVWGKQEYQLAAQNNYLRTLTQPSVRGVIYDSKGEQLVFNVLKSNLVLYPQQLKNQPEKIKPISQFLSKISSRPLEDTEKELRSLINEQQLSPVLWKEDLSHEEILESTEFFSQELAVGENFSPLILSEDIMRRYPDGPIFSHILGYVSQIGPEELKQCGNCFYFEKVGHSGIESTYQKILRGQPQTQDLKVDAHGQILKIFNQQQGIAGQSLVVSIDASLQRFVAKTLQQKISDLKIKHGVAIVQDPQTGQILAMISLPSYDNNLFSGGIENKVYQDLIDDPQKPLFNRAIAGLYPPGSTIKPFIGSGVLQEKVVSPQWSYECTGGISVPNQYDPNIIYYFKDFNPHGHIDFFSAIAKSCNSYFYITGGGYGNIKGLGIDGLDKYLSLFNFGAKTGIDLAPEDTGLVPTPQWKKENKGEDWYTGDTYHLAIGQGDLLVTPLQLTVAMSGLANKKGILYQPSLLKEIVDANKNTVAKIEPKIIRRDFLSQNTIDLVNKAMRQSVTDGILGSLADLKYPVAGKTGTAQFGSDDQTHAWVIAYGPYQNPEIVVTVLVEAGGLGGGSALPVAKEIFKWYFDNR</sequence>
<dbReference type="Pfam" id="PF00905">
    <property type="entry name" value="Transpeptidase"/>
    <property type="match status" value="1"/>
</dbReference>
<reference evidence="17" key="1">
    <citation type="submission" date="2017-09" db="EMBL/GenBank/DDBJ databases">
        <title>Depth-based differentiation of microbial function through sediment-hosted aquifers and enrichment of novel symbionts in the deep terrestrial subsurface.</title>
        <authorList>
            <person name="Probst A.J."/>
            <person name="Ladd B."/>
            <person name="Jarett J.K."/>
            <person name="Geller-Mcgrath D.E."/>
            <person name="Sieber C.M.K."/>
            <person name="Emerson J.B."/>
            <person name="Anantharaman K."/>
            <person name="Thomas B.C."/>
            <person name="Malmstrom R."/>
            <person name="Stieglmeier M."/>
            <person name="Klingl A."/>
            <person name="Woyke T."/>
            <person name="Ryan C.M."/>
            <person name="Banfield J.F."/>
        </authorList>
    </citation>
    <scope>NUCLEOTIDE SEQUENCE [LARGE SCALE GENOMIC DNA]</scope>
</reference>
<feature type="transmembrane region" description="Helical" evidence="13">
    <location>
        <begin position="47"/>
        <end position="71"/>
    </location>
</feature>
<evidence type="ECO:0000259" key="14">
    <source>
        <dbReference type="Pfam" id="PF00905"/>
    </source>
</evidence>
<dbReference type="PANTHER" id="PTHR30627:SF2">
    <property type="entry name" value="PEPTIDOGLYCAN D,D-TRANSPEPTIDASE MRDA"/>
    <property type="match status" value="1"/>
</dbReference>
<keyword evidence="8" id="KW-0133">Cell shape</keyword>
<keyword evidence="5" id="KW-0645">Protease</keyword>
<evidence type="ECO:0000256" key="1">
    <source>
        <dbReference type="ARBA" id="ARBA00004167"/>
    </source>
</evidence>
<dbReference type="PANTHER" id="PTHR30627">
    <property type="entry name" value="PEPTIDOGLYCAN D,D-TRANSPEPTIDASE"/>
    <property type="match status" value="1"/>
</dbReference>
<gene>
    <name evidence="16" type="primary">mrdA</name>
    <name evidence="16" type="ORF">COS76_04520</name>
</gene>
<keyword evidence="4" id="KW-0997">Cell inner membrane</keyword>
<keyword evidence="9" id="KW-0573">Peptidoglycan synthesis</keyword>
<dbReference type="GO" id="GO:0071555">
    <property type="term" value="P:cell wall organization"/>
    <property type="evidence" value="ECO:0007669"/>
    <property type="project" value="UniProtKB-KW"/>
</dbReference>
<dbReference type="SUPFAM" id="SSF56519">
    <property type="entry name" value="Penicillin binding protein dimerisation domain"/>
    <property type="match status" value="1"/>
</dbReference>
<evidence type="ECO:0000256" key="3">
    <source>
        <dbReference type="ARBA" id="ARBA00022475"/>
    </source>
</evidence>
<dbReference type="InterPro" id="IPR012338">
    <property type="entry name" value="Beta-lactam/transpept-like"/>
</dbReference>
<evidence type="ECO:0000256" key="13">
    <source>
        <dbReference type="SAM" id="Phobius"/>
    </source>
</evidence>
<evidence type="ECO:0000313" key="16">
    <source>
        <dbReference type="EMBL" id="PIU74733.1"/>
    </source>
</evidence>
<dbReference type="Pfam" id="PF03717">
    <property type="entry name" value="PBP_dimer"/>
    <property type="match status" value="1"/>
</dbReference>
<protein>
    <submittedName>
        <fullName evidence="16">Penicillin-binding protein 2</fullName>
    </submittedName>
</protein>
<evidence type="ECO:0000256" key="11">
    <source>
        <dbReference type="ARBA" id="ARBA00023136"/>
    </source>
</evidence>
<dbReference type="GO" id="GO:0008360">
    <property type="term" value="P:regulation of cell shape"/>
    <property type="evidence" value="ECO:0007669"/>
    <property type="project" value="UniProtKB-KW"/>
</dbReference>
<dbReference type="Gene3D" id="3.40.710.10">
    <property type="entry name" value="DD-peptidase/beta-lactamase superfamily"/>
    <property type="match status" value="1"/>
</dbReference>